<evidence type="ECO:0000313" key="1">
    <source>
        <dbReference type="EMBL" id="THH32709.1"/>
    </source>
</evidence>
<gene>
    <name evidence="1" type="ORF">EUX98_g1436</name>
</gene>
<sequence length="56" mass="6078">MPAGNAHFAPTALQFHFRLLPIFIRSFSTAFRLESRRAATDAAAEDEEDGPSATGL</sequence>
<protein>
    <submittedName>
        <fullName evidence="1">Uncharacterized protein</fullName>
    </submittedName>
</protein>
<dbReference type="EMBL" id="SGPM01000016">
    <property type="protein sequence ID" value="THH32709.1"/>
    <property type="molecule type" value="Genomic_DNA"/>
</dbReference>
<proteinExistence type="predicted"/>
<evidence type="ECO:0000313" key="2">
    <source>
        <dbReference type="Proteomes" id="UP000308730"/>
    </source>
</evidence>
<dbReference type="Proteomes" id="UP000308730">
    <property type="component" value="Unassembled WGS sequence"/>
</dbReference>
<name>A0A4S4N1C4_9APHY</name>
<keyword evidence="2" id="KW-1185">Reference proteome</keyword>
<accession>A0A4S4N1C4</accession>
<comment type="caution">
    <text evidence="1">The sequence shown here is derived from an EMBL/GenBank/DDBJ whole genome shotgun (WGS) entry which is preliminary data.</text>
</comment>
<dbReference type="AlphaFoldDB" id="A0A4S4N1C4"/>
<organism evidence="1 2">
    <name type="scientific">Antrodiella citrinella</name>
    <dbReference type="NCBI Taxonomy" id="2447956"/>
    <lineage>
        <taxon>Eukaryota</taxon>
        <taxon>Fungi</taxon>
        <taxon>Dikarya</taxon>
        <taxon>Basidiomycota</taxon>
        <taxon>Agaricomycotina</taxon>
        <taxon>Agaricomycetes</taxon>
        <taxon>Polyporales</taxon>
        <taxon>Steccherinaceae</taxon>
        <taxon>Antrodiella</taxon>
    </lineage>
</organism>
<reference evidence="1 2" key="1">
    <citation type="submission" date="2019-02" db="EMBL/GenBank/DDBJ databases">
        <title>Genome sequencing of the rare red list fungi Antrodiella citrinella (Flaviporus citrinellus).</title>
        <authorList>
            <person name="Buettner E."/>
            <person name="Kellner H."/>
        </authorList>
    </citation>
    <scope>NUCLEOTIDE SEQUENCE [LARGE SCALE GENOMIC DNA]</scope>
    <source>
        <strain evidence="1 2">DSM 108506</strain>
    </source>
</reference>